<comment type="caution">
    <text evidence="5">The sequence shown here is derived from an EMBL/GenBank/DDBJ whole genome shotgun (WGS) entry which is preliminary data.</text>
</comment>
<feature type="compositionally biased region" description="Basic and acidic residues" evidence="3">
    <location>
        <begin position="871"/>
        <end position="882"/>
    </location>
</feature>
<dbReference type="Pfam" id="PF01344">
    <property type="entry name" value="Kelch_1"/>
    <property type="match status" value="2"/>
</dbReference>
<organism evidence="5 6">
    <name type="scientific">Crotalus adamanteus</name>
    <name type="common">Eastern diamondback rattlesnake</name>
    <dbReference type="NCBI Taxonomy" id="8729"/>
    <lineage>
        <taxon>Eukaryota</taxon>
        <taxon>Metazoa</taxon>
        <taxon>Chordata</taxon>
        <taxon>Craniata</taxon>
        <taxon>Vertebrata</taxon>
        <taxon>Euteleostomi</taxon>
        <taxon>Lepidosauria</taxon>
        <taxon>Squamata</taxon>
        <taxon>Bifurcata</taxon>
        <taxon>Unidentata</taxon>
        <taxon>Episquamata</taxon>
        <taxon>Toxicofera</taxon>
        <taxon>Serpentes</taxon>
        <taxon>Colubroidea</taxon>
        <taxon>Viperidae</taxon>
        <taxon>Crotalinae</taxon>
        <taxon>Crotalus</taxon>
    </lineage>
</organism>
<protein>
    <submittedName>
        <fullName evidence="5">Kelch domain-containing protein 7A</fullName>
    </submittedName>
</protein>
<evidence type="ECO:0000256" key="4">
    <source>
        <dbReference type="SAM" id="Phobius"/>
    </source>
</evidence>
<evidence type="ECO:0000256" key="2">
    <source>
        <dbReference type="ARBA" id="ARBA00022737"/>
    </source>
</evidence>
<feature type="compositionally biased region" description="Basic and acidic residues" evidence="3">
    <location>
        <begin position="827"/>
        <end position="836"/>
    </location>
</feature>
<evidence type="ECO:0000256" key="3">
    <source>
        <dbReference type="SAM" id="MobiDB-lite"/>
    </source>
</evidence>
<feature type="transmembrane region" description="Helical" evidence="4">
    <location>
        <begin position="21"/>
        <end position="38"/>
    </location>
</feature>
<keyword evidence="4" id="KW-1133">Transmembrane helix</keyword>
<dbReference type="EMBL" id="JAOTOJ010000017">
    <property type="protein sequence ID" value="KAK9391975.1"/>
    <property type="molecule type" value="Genomic_DNA"/>
</dbReference>
<evidence type="ECO:0000313" key="5">
    <source>
        <dbReference type="EMBL" id="KAK9391975.1"/>
    </source>
</evidence>
<dbReference type="PANTHER" id="PTHR45972:SF1">
    <property type="entry name" value="KELCH DOMAIN-CONTAINING PROTEIN 7A"/>
    <property type="match status" value="1"/>
</dbReference>
<feature type="compositionally biased region" description="Basic and acidic residues" evidence="3">
    <location>
        <begin position="121"/>
        <end position="136"/>
    </location>
</feature>
<dbReference type="Proteomes" id="UP001474421">
    <property type="component" value="Unassembled WGS sequence"/>
</dbReference>
<reference evidence="5 6" key="1">
    <citation type="journal article" date="2024" name="Proc. Natl. Acad. Sci. U.S.A.">
        <title>The genetic regulatory architecture and epigenomic basis for age-related changes in rattlesnake venom.</title>
        <authorList>
            <person name="Hogan M.P."/>
            <person name="Holding M.L."/>
            <person name="Nystrom G.S."/>
            <person name="Colston T.J."/>
            <person name="Bartlett D.A."/>
            <person name="Mason A.J."/>
            <person name="Ellsworth S.A."/>
            <person name="Rautsaw R.M."/>
            <person name="Lawrence K.C."/>
            <person name="Strickland J.L."/>
            <person name="He B."/>
            <person name="Fraser P."/>
            <person name="Margres M.J."/>
            <person name="Gilbert D.M."/>
            <person name="Gibbs H.L."/>
            <person name="Parkinson C.L."/>
            <person name="Rokyta D.R."/>
        </authorList>
    </citation>
    <scope>NUCLEOTIDE SEQUENCE [LARGE SCALE GENOMIC DNA]</scope>
    <source>
        <strain evidence="5">DRR0105</strain>
    </source>
</reference>
<dbReference type="InterPro" id="IPR006652">
    <property type="entry name" value="Kelch_1"/>
</dbReference>
<evidence type="ECO:0000313" key="6">
    <source>
        <dbReference type="Proteomes" id="UP001474421"/>
    </source>
</evidence>
<feature type="compositionally biased region" description="Gly residues" evidence="3">
    <location>
        <begin position="907"/>
        <end position="916"/>
    </location>
</feature>
<dbReference type="InterPro" id="IPR052310">
    <property type="entry name" value="Kelch/BTB_domain_protein"/>
</dbReference>
<feature type="region of interest" description="Disordered" evidence="3">
    <location>
        <begin position="805"/>
        <end position="964"/>
    </location>
</feature>
<keyword evidence="2" id="KW-0677">Repeat</keyword>
<dbReference type="InterPro" id="IPR015915">
    <property type="entry name" value="Kelch-typ_b-propeller"/>
</dbReference>
<dbReference type="PANTHER" id="PTHR45972">
    <property type="entry name" value="BTB_2 DOMAIN-CONTAINING PROTEIN"/>
    <property type="match status" value="1"/>
</dbReference>
<dbReference type="Gene3D" id="2.120.10.80">
    <property type="entry name" value="Kelch-type beta propeller"/>
    <property type="match status" value="1"/>
</dbReference>
<keyword evidence="1" id="KW-0880">Kelch repeat</keyword>
<feature type="region of interest" description="Disordered" evidence="3">
    <location>
        <begin position="114"/>
        <end position="143"/>
    </location>
</feature>
<proteinExistence type="predicted"/>
<dbReference type="SMART" id="SM00612">
    <property type="entry name" value="Kelch"/>
    <property type="match status" value="2"/>
</dbReference>
<dbReference type="AlphaFoldDB" id="A0AAW1AR39"/>
<dbReference type="SUPFAM" id="SSF117281">
    <property type="entry name" value="Kelch motif"/>
    <property type="match status" value="1"/>
</dbReference>
<accession>A0AAW1AR39</accession>
<keyword evidence="6" id="KW-1185">Reference proteome</keyword>
<gene>
    <name evidence="5" type="ORF">NXF25_017562</name>
</gene>
<sequence>MPHRAEGSGVQPSDMPLAGRLALSAAALLLLMLAYRYFKSRVPPSSTPAGAADANVVRAEQREWQVGNQKENKQVALRHRGERRKETEPCHPGTNQLVQVGRCGVTEACGQAPIPAGRELPGTRETEAETKQEAGEVSRTGDPCDTIQNCTSKAGADLDNLGDHSGAVGLLSRERELYNSMGSGWDVDLVEAESSCAKPVEKDVHPTGGSGIGLKIGVGQPLGKETKKLIVERRFGPEKIQSFYATSDMDLAINHSHVQSHVAYAFSSVAKVEVEENFIKEKQSSGKAEDTQLRGKVYNYYVESTSQSIMNRTTFGTNLDFQRFCNLSTIDILNVSKKCWAEEPVCSSVTKDEANKLVLEKVPDISSNVLLSPAKDTQPKDQRETVAVKEAISSKPLLVRRSISRKESFKKIVDNPELQVSMEGFGSPGIGPSSGHTSPPALLHLDSTSSLVKSMQNLLSSGREEPSVKLVAGAKFFHVPLSSDSSLDIHLDLGNCYQVLCMAKKQKLKDLQEAVYKVMSDNYLQVLKTQAIYRQLNAAERDLILEKRMRGKKYMTVADVGCHTSRLSYYDDQKDAWHPLTHIPVEAISKGCAICSMFNYLFVVAGCEGFGRYQKPSNRVFCYNPLTDIWQEICPLNQARPHCKLVALDGCLYAIGGECLYTVEQYDPRLDRWTFAAPLPNDTFAVAHTATVCDGEICVTGGTLRYMLLRYVRQTDTWKVNLTGGSQDRTTEMVTVNGFIYRFDLNQRMGISVYRCSAKAKLWYECATHPMSFPSCFQCAVVGNLVYCVNRQFNLRFLADLVSPRRRSRRGGGGTEEEEKGKKKKAEGREKKEKKNGGGGGEGGEGEKEKNGGGGGEGGEGEEEKKRRRRMKEEEEGRGGREEGEEEKNEGGREEEGGEGEKEKKNGGGGGGGGGEGEGEEEKKRRRRMKEEEEKEGRGGREEGEEEKNEGGGEGGAREEGGEE</sequence>
<keyword evidence="4" id="KW-0472">Membrane</keyword>
<feature type="compositionally biased region" description="Basic and acidic residues" evidence="3">
    <location>
        <begin position="929"/>
        <end position="942"/>
    </location>
</feature>
<feature type="compositionally biased region" description="Basic and acidic residues" evidence="3">
    <location>
        <begin position="889"/>
        <end position="906"/>
    </location>
</feature>
<name>A0AAW1AR39_CROAD</name>
<keyword evidence="4" id="KW-0812">Transmembrane</keyword>
<evidence type="ECO:0000256" key="1">
    <source>
        <dbReference type="ARBA" id="ARBA00022441"/>
    </source>
</evidence>